<keyword evidence="5 7" id="KW-0408">Iron</keyword>
<evidence type="ECO:0000256" key="2">
    <source>
        <dbReference type="ARBA" id="ARBA00010617"/>
    </source>
</evidence>
<protein>
    <submittedName>
        <fullName evidence="9">Putative cytochrome P450 304a1</fullName>
    </submittedName>
</protein>
<dbReference type="Gene3D" id="1.10.630.10">
    <property type="entry name" value="Cytochrome P450"/>
    <property type="match status" value="1"/>
</dbReference>
<comment type="similarity">
    <text evidence="2 8">Belongs to the cytochrome P450 family.</text>
</comment>
<keyword evidence="10" id="KW-1185">Reference proteome</keyword>
<evidence type="ECO:0000313" key="10">
    <source>
        <dbReference type="Proteomes" id="UP000053268"/>
    </source>
</evidence>
<keyword evidence="4 8" id="KW-0560">Oxidoreductase</keyword>
<dbReference type="AlphaFoldDB" id="A0A0N1PJM3"/>
<evidence type="ECO:0000256" key="3">
    <source>
        <dbReference type="ARBA" id="ARBA00022723"/>
    </source>
</evidence>
<evidence type="ECO:0000256" key="4">
    <source>
        <dbReference type="ARBA" id="ARBA00023002"/>
    </source>
</evidence>
<dbReference type="EMBL" id="LADI01013817">
    <property type="protein sequence ID" value="KPJ20780.1"/>
    <property type="molecule type" value="Genomic_DNA"/>
</dbReference>
<comment type="caution">
    <text evidence="9">The sequence shown here is derived from an EMBL/GenBank/DDBJ whole genome shotgun (WGS) entry which is preliminary data.</text>
</comment>
<dbReference type="PROSITE" id="PS00086">
    <property type="entry name" value="CYTOCHROME_P450"/>
    <property type="match status" value="1"/>
</dbReference>
<dbReference type="GO" id="GO:0005506">
    <property type="term" value="F:iron ion binding"/>
    <property type="evidence" value="ECO:0007669"/>
    <property type="project" value="InterPro"/>
</dbReference>
<proteinExistence type="inferred from homology"/>
<evidence type="ECO:0000256" key="8">
    <source>
        <dbReference type="RuleBase" id="RU000461"/>
    </source>
</evidence>
<gene>
    <name evidence="9" type="ORF">RR46_00128</name>
</gene>
<accession>A0A0N1PJM3</accession>
<dbReference type="Pfam" id="PF00067">
    <property type="entry name" value="p450"/>
    <property type="match status" value="1"/>
</dbReference>
<dbReference type="InterPro" id="IPR036396">
    <property type="entry name" value="Cyt_P450_sf"/>
</dbReference>
<feature type="binding site" description="axial binding residue" evidence="7">
    <location>
        <position position="50"/>
    </location>
    <ligand>
        <name>heme</name>
        <dbReference type="ChEBI" id="CHEBI:30413"/>
    </ligand>
    <ligandPart>
        <name>Fe</name>
        <dbReference type="ChEBI" id="CHEBI:18248"/>
    </ligandPart>
</feature>
<dbReference type="GO" id="GO:0004497">
    <property type="term" value="F:monooxygenase activity"/>
    <property type="evidence" value="ECO:0007669"/>
    <property type="project" value="UniProtKB-KW"/>
</dbReference>
<evidence type="ECO:0000256" key="7">
    <source>
        <dbReference type="PIRSR" id="PIRSR602401-1"/>
    </source>
</evidence>
<dbReference type="Proteomes" id="UP000053268">
    <property type="component" value="Unassembled WGS sequence"/>
</dbReference>
<comment type="cofactor">
    <cofactor evidence="1 7">
        <name>heme</name>
        <dbReference type="ChEBI" id="CHEBI:30413"/>
    </cofactor>
</comment>
<dbReference type="PANTHER" id="PTHR24303">
    <property type="entry name" value="HEME-BINDING MONOOXYGENASE FAMILY"/>
    <property type="match status" value="1"/>
</dbReference>
<dbReference type="InterPro" id="IPR002401">
    <property type="entry name" value="Cyt_P450_E_grp-I"/>
</dbReference>
<evidence type="ECO:0000256" key="6">
    <source>
        <dbReference type="ARBA" id="ARBA00023033"/>
    </source>
</evidence>
<dbReference type="InterPro" id="IPR001128">
    <property type="entry name" value="Cyt_P450"/>
</dbReference>
<evidence type="ECO:0000256" key="5">
    <source>
        <dbReference type="ARBA" id="ARBA00023004"/>
    </source>
</evidence>
<keyword evidence="6 8" id="KW-0503">Monooxygenase</keyword>
<sequence length="106" mass="12008">MVNLNFVTLHMSKEIWGDPENFRPERFIENGQLQLSKDKTLPFGAGRRICAGETYARQTMFQVFSCFMQAFKVSTADGKPKTEPAVRLQGIITSIPDGWVKVTPRV</sequence>
<name>A0A0N1PJM3_PAPXU</name>
<dbReference type="InterPro" id="IPR017972">
    <property type="entry name" value="Cyt_P450_CS"/>
</dbReference>
<evidence type="ECO:0000256" key="1">
    <source>
        <dbReference type="ARBA" id="ARBA00001971"/>
    </source>
</evidence>
<dbReference type="PRINTS" id="PR00463">
    <property type="entry name" value="EP450I"/>
</dbReference>
<dbReference type="GO" id="GO:0016705">
    <property type="term" value="F:oxidoreductase activity, acting on paired donors, with incorporation or reduction of molecular oxygen"/>
    <property type="evidence" value="ECO:0007669"/>
    <property type="project" value="InterPro"/>
</dbReference>
<keyword evidence="7 8" id="KW-0349">Heme</keyword>
<keyword evidence="3 7" id="KW-0479">Metal-binding</keyword>
<dbReference type="GO" id="GO:0020037">
    <property type="term" value="F:heme binding"/>
    <property type="evidence" value="ECO:0007669"/>
    <property type="project" value="InterPro"/>
</dbReference>
<reference evidence="9 10" key="1">
    <citation type="journal article" date="2015" name="Nat. Commun.">
        <title>Outbred genome sequencing and CRISPR/Cas9 gene editing in butterflies.</title>
        <authorList>
            <person name="Li X."/>
            <person name="Fan D."/>
            <person name="Zhang W."/>
            <person name="Liu G."/>
            <person name="Zhang L."/>
            <person name="Zhao L."/>
            <person name="Fang X."/>
            <person name="Chen L."/>
            <person name="Dong Y."/>
            <person name="Chen Y."/>
            <person name="Ding Y."/>
            <person name="Zhao R."/>
            <person name="Feng M."/>
            <person name="Zhu Y."/>
            <person name="Feng Y."/>
            <person name="Jiang X."/>
            <person name="Zhu D."/>
            <person name="Xiang H."/>
            <person name="Feng X."/>
            <person name="Li S."/>
            <person name="Wang J."/>
            <person name="Zhang G."/>
            <person name="Kronforst M.R."/>
            <person name="Wang W."/>
        </authorList>
    </citation>
    <scope>NUCLEOTIDE SEQUENCE [LARGE SCALE GENOMIC DNA]</scope>
    <source>
        <strain evidence="9">Ya'a_city_454_Px</strain>
        <tissue evidence="9">Whole body</tissue>
    </source>
</reference>
<dbReference type="PANTHER" id="PTHR24303:SF31">
    <property type="entry name" value="CYTOCHROME P450 307A1-RELATED"/>
    <property type="match status" value="1"/>
</dbReference>
<dbReference type="SUPFAM" id="SSF48264">
    <property type="entry name" value="Cytochrome P450"/>
    <property type="match status" value="1"/>
</dbReference>
<dbReference type="STRING" id="66420.A0A0N1PJM3"/>
<evidence type="ECO:0000313" key="9">
    <source>
        <dbReference type="EMBL" id="KPJ20780.1"/>
    </source>
</evidence>
<organism evidence="9 10">
    <name type="scientific">Papilio xuthus</name>
    <name type="common">Asian swallowtail butterfly</name>
    <dbReference type="NCBI Taxonomy" id="66420"/>
    <lineage>
        <taxon>Eukaryota</taxon>
        <taxon>Metazoa</taxon>
        <taxon>Ecdysozoa</taxon>
        <taxon>Arthropoda</taxon>
        <taxon>Hexapoda</taxon>
        <taxon>Insecta</taxon>
        <taxon>Pterygota</taxon>
        <taxon>Neoptera</taxon>
        <taxon>Endopterygota</taxon>
        <taxon>Lepidoptera</taxon>
        <taxon>Glossata</taxon>
        <taxon>Ditrysia</taxon>
        <taxon>Papilionoidea</taxon>
        <taxon>Papilionidae</taxon>
        <taxon>Papilioninae</taxon>
        <taxon>Papilio</taxon>
    </lineage>
</organism>